<protein>
    <recommendedName>
        <fullName evidence="2">cysteine-S-conjugate beta-lyase</fullName>
        <ecNumber evidence="2">4.4.1.13</ecNumber>
    </recommendedName>
</protein>
<dbReference type="InterPro" id="IPR051798">
    <property type="entry name" value="Class-II_PLP-Dep_Aminotrans"/>
</dbReference>
<evidence type="ECO:0000256" key="2">
    <source>
        <dbReference type="ARBA" id="ARBA00012224"/>
    </source>
</evidence>
<accession>A0A268P3J3</accession>
<sequence>MNEFDKVIERRGTNSMKWDGTKARFGEDDLLPMWVADMDFKAPTAVIDALKAKVEHGVYGYAAPSIEADEAIVNWVDSQYGWKIEADSIVHVTGVVPALSNLIKTFTNEGDGIIIQPPVYYPFYDVIEKNKRQLVKNPLLFDGSHYKMDLAGLEQVITDKTKMLLLCHPHNPGGRVWSKEELQALAEICERHNLYVISDEIHADLLFEGYTHTPFATVTETIANRTFTALAPTKTFNLAGVQGAYVIIEDPKLRLEFRRELAATFMNGSNMFSDIATKAAYEHGKPWLKELMAYIQANYQYAADYLATYMPKIKPIQPQGTYLLWLNCQKLGLHPDERKKWLLQEAKVALNHGAIFGEEGRDFERLNLATPRETLTEGLERIRRAYENRGF</sequence>
<dbReference type="InterPro" id="IPR015422">
    <property type="entry name" value="PyrdxlP-dep_Trfase_small"/>
</dbReference>
<evidence type="ECO:0000259" key="6">
    <source>
        <dbReference type="Pfam" id="PF00155"/>
    </source>
</evidence>
<gene>
    <name evidence="7" type="ORF">CHH72_06425</name>
</gene>
<dbReference type="EMBL" id="NPCC01000006">
    <property type="protein sequence ID" value="PAE89885.1"/>
    <property type="molecule type" value="Genomic_DNA"/>
</dbReference>
<evidence type="ECO:0000256" key="3">
    <source>
        <dbReference type="ARBA" id="ARBA00022898"/>
    </source>
</evidence>
<dbReference type="NCBIfam" id="TIGR04350">
    <property type="entry name" value="C_S_lyase_PatB"/>
    <property type="match status" value="1"/>
</dbReference>
<keyword evidence="3" id="KW-0663">Pyridoxal phosphate</keyword>
<dbReference type="Gene3D" id="3.90.1150.10">
    <property type="entry name" value="Aspartate Aminotransferase, domain 1"/>
    <property type="match status" value="1"/>
</dbReference>
<evidence type="ECO:0000313" key="8">
    <source>
        <dbReference type="Proteomes" id="UP000216207"/>
    </source>
</evidence>
<organism evidence="7 8">
    <name type="scientific">Shouchella clausii</name>
    <name type="common">Alkalihalobacillus clausii</name>
    <dbReference type="NCBI Taxonomy" id="79880"/>
    <lineage>
        <taxon>Bacteria</taxon>
        <taxon>Bacillati</taxon>
        <taxon>Bacillota</taxon>
        <taxon>Bacilli</taxon>
        <taxon>Bacillales</taxon>
        <taxon>Bacillaceae</taxon>
        <taxon>Shouchella</taxon>
    </lineage>
</organism>
<dbReference type="InterPro" id="IPR004839">
    <property type="entry name" value="Aminotransferase_I/II_large"/>
</dbReference>
<dbReference type="Proteomes" id="UP000216207">
    <property type="component" value="Unassembled WGS sequence"/>
</dbReference>
<reference evidence="7 8" key="1">
    <citation type="submission" date="2017-07" db="EMBL/GenBank/DDBJ databases">
        <title>Isolation and whole genome analysis of endospore-forming bacteria from heroin.</title>
        <authorList>
            <person name="Kalinowski J."/>
            <person name="Ahrens B."/>
            <person name="Al-Dilaimi A."/>
            <person name="Winkler A."/>
            <person name="Wibberg D."/>
            <person name="Schleenbecker U."/>
            <person name="Ruckert C."/>
            <person name="Wolfel R."/>
            <person name="Grass G."/>
        </authorList>
    </citation>
    <scope>NUCLEOTIDE SEQUENCE [LARGE SCALE GENOMIC DNA]</scope>
    <source>
        <strain evidence="7 8">7539</strain>
    </source>
</reference>
<comment type="caution">
    <text evidence="7">The sequence shown here is derived from an EMBL/GenBank/DDBJ whole genome shotgun (WGS) entry which is preliminary data.</text>
</comment>
<comment type="cofactor">
    <cofactor evidence="1">
        <name>pyridoxal 5'-phosphate</name>
        <dbReference type="ChEBI" id="CHEBI:597326"/>
    </cofactor>
</comment>
<dbReference type="CDD" id="cd00609">
    <property type="entry name" value="AAT_like"/>
    <property type="match status" value="1"/>
</dbReference>
<dbReference type="Pfam" id="PF00155">
    <property type="entry name" value="Aminotran_1_2"/>
    <property type="match status" value="1"/>
</dbReference>
<dbReference type="InterPro" id="IPR027619">
    <property type="entry name" value="C-S_lyase_PatB-like"/>
</dbReference>
<evidence type="ECO:0000256" key="1">
    <source>
        <dbReference type="ARBA" id="ARBA00001933"/>
    </source>
</evidence>
<dbReference type="Gene3D" id="3.40.640.10">
    <property type="entry name" value="Type I PLP-dependent aspartate aminotransferase-like (Major domain)"/>
    <property type="match status" value="1"/>
</dbReference>
<dbReference type="GO" id="GO:0047804">
    <property type="term" value="F:cysteine-S-conjugate beta-lyase activity"/>
    <property type="evidence" value="ECO:0007669"/>
    <property type="project" value="UniProtKB-EC"/>
</dbReference>
<dbReference type="InterPro" id="IPR015421">
    <property type="entry name" value="PyrdxlP-dep_Trfase_major"/>
</dbReference>
<evidence type="ECO:0000256" key="4">
    <source>
        <dbReference type="ARBA" id="ARBA00023239"/>
    </source>
</evidence>
<comment type="similarity">
    <text evidence="5">Belongs to the class-II pyridoxal-phosphate-dependent aminotransferase family. MalY/PatB cystathionine beta-lyase subfamily.</text>
</comment>
<feature type="domain" description="Aminotransferase class I/classII large" evidence="6">
    <location>
        <begin position="38"/>
        <end position="382"/>
    </location>
</feature>
<evidence type="ECO:0000313" key="7">
    <source>
        <dbReference type="EMBL" id="PAE89885.1"/>
    </source>
</evidence>
<evidence type="ECO:0000256" key="5">
    <source>
        <dbReference type="ARBA" id="ARBA00037974"/>
    </source>
</evidence>
<dbReference type="PANTHER" id="PTHR43525">
    <property type="entry name" value="PROTEIN MALY"/>
    <property type="match status" value="1"/>
</dbReference>
<dbReference type="RefSeq" id="WP_095326301.1">
    <property type="nucleotide sequence ID" value="NZ_NPCC01000006.1"/>
</dbReference>
<dbReference type="AlphaFoldDB" id="A0A268P3J3"/>
<name>A0A268P3J3_SHOCL</name>
<dbReference type="GO" id="GO:0030170">
    <property type="term" value="F:pyridoxal phosphate binding"/>
    <property type="evidence" value="ECO:0007669"/>
    <property type="project" value="InterPro"/>
</dbReference>
<dbReference type="InterPro" id="IPR015424">
    <property type="entry name" value="PyrdxlP-dep_Trfase"/>
</dbReference>
<proteinExistence type="inferred from homology"/>
<dbReference type="PANTHER" id="PTHR43525:SF1">
    <property type="entry name" value="PROTEIN MALY"/>
    <property type="match status" value="1"/>
</dbReference>
<dbReference type="EC" id="4.4.1.13" evidence="2"/>
<dbReference type="SUPFAM" id="SSF53383">
    <property type="entry name" value="PLP-dependent transferases"/>
    <property type="match status" value="1"/>
</dbReference>
<keyword evidence="4 7" id="KW-0456">Lyase</keyword>